<dbReference type="GO" id="GO:0006355">
    <property type="term" value="P:regulation of DNA-templated transcription"/>
    <property type="evidence" value="ECO:0007669"/>
    <property type="project" value="InterPro"/>
</dbReference>
<gene>
    <name evidence="3" type="ORF">Fcan01_26069</name>
    <name evidence="4" type="ORF">Fcan01_26072</name>
</gene>
<protein>
    <submittedName>
        <fullName evidence="4">Transcription factor RFX4</fullName>
    </submittedName>
</protein>
<dbReference type="AlphaFoldDB" id="A0A226D4D2"/>
<proteinExistence type="predicted"/>
<name>A0A226D4D2_FOLCA</name>
<dbReference type="Pfam" id="PF02257">
    <property type="entry name" value="RFX_DNA_binding"/>
    <property type="match status" value="1"/>
</dbReference>
<dbReference type="EMBL" id="LNIX01000041">
    <property type="protein sequence ID" value="OXA39116.1"/>
    <property type="molecule type" value="Genomic_DNA"/>
</dbReference>
<dbReference type="Proteomes" id="UP000198287">
    <property type="component" value="Unassembled WGS sequence"/>
</dbReference>
<comment type="caution">
    <text evidence="4">The sequence shown here is derived from an EMBL/GenBank/DDBJ whole genome shotgun (WGS) entry which is preliminary data.</text>
</comment>
<keyword evidence="5" id="KW-1185">Reference proteome</keyword>
<dbReference type="Gene3D" id="1.10.10.10">
    <property type="entry name" value="Winged helix-like DNA-binding domain superfamily/Winged helix DNA-binding domain"/>
    <property type="match status" value="1"/>
</dbReference>
<feature type="domain" description="RFX-type winged-helix" evidence="2">
    <location>
        <begin position="120"/>
        <end position="179"/>
    </location>
</feature>
<dbReference type="GO" id="GO:0003677">
    <property type="term" value="F:DNA binding"/>
    <property type="evidence" value="ECO:0007669"/>
    <property type="project" value="InterPro"/>
</dbReference>
<dbReference type="InterPro" id="IPR036388">
    <property type="entry name" value="WH-like_DNA-bd_sf"/>
</dbReference>
<evidence type="ECO:0000256" key="1">
    <source>
        <dbReference type="SAM" id="MobiDB-lite"/>
    </source>
</evidence>
<sequence length="180" mass="19280">MDGGEEDSPTSPSPEELNTSLLGRIRRIGSSWLGGGSATAPPPAEDVNASLLTITTARKRGRPPKTPNTPVASNFPPDSLPQGDEPGPSTLDPSRLAVKAPRPPRKSVSPSTRADATADATNWLLERIRVSDNPSSFILKSTLMERYTSYCEEKGTEPLIDASIGKEVRKCFPAAITKRQ</sequence>
<feature type="region of interest" description="Disordered" evidence="1">
    <location>
        <begin position="1"/>
        <end position="117"/>
    </location>
</feature>
<reference evidence="4 5" key="1">
    <citation type="submission" date="2015-12" db="EMBL/GenBank/DDBJ databases">
        <title>The genome of Folsomia candida.</title>
        <authorList>
            <person name="Faddeeva A."/>
            <person name="Derks M.F."/>
            <person name="Anvar Y."/>
            <person name="Smit S."/>
            <person name="Van Straalen N."/>
            <person name="Roelofs D."/>
        </authorList>
    </citation>
    <scope>NUCLEOTIDE SEQUENCE [LARGE SCALE GENOMIC DNA]</scope>
    <source>
        <strain evidence="4 5">VU population</strain>
        <tissue evidence="4">Whole body</tissue>
    </source>
</reference>
<evidence type="ECO:0000313" key="4">
    <source>
        <dbReference type="EMBL" id="OXA39116.1"/>
    </source>
</evidence>
<evidence type="ECO:0000259" key="2">
    <source>
        <dbReference type="Pfam" id="PF02257"/>
    </source>
</evidence>
<evidence type="ECO:0000313" key="5">
    <source>
        <dbReference type="Proteomes" id="UP000198287"/>
    </source>
</evidence>
<evidence type="ECO:0000313" key="3">
    <source>
        <dbReference type="EMBL" id="OXA39072.1"/>
    </source>
</evidence>
<accession>A0A226D4D2</accession>
<dbReference type="InterPro" id="IPR003150">
    <property type="entry name" value="DNA-bd_RFX"/>
</dbReference>
<organism evidence="4 5">
    <name type="scientific">Folsomia candida</name>
    <name type="common">Springtail</name>
    <dbReference type="NCBI Taxonomy" id="158441"/>
    <lineage>
        <taxon>Eukaryota</taxon>
        <taxon>Metazoa</taxon>
        <taxon>Ecdysozoa</taxon>
        <taxon>Arthropoda</taxon>
        <taxon>Hexapoda</taxon>
        <taxon>Collembola</taxon>
        <taxon>Entomobryomorpha</taxon>
        <taxon>Isotomoidea</taxon>
        <taxon>Isotomidae</taxon>
        <taxon>Proisotominae</taxon>
        <taxon>Folsomia</taxon>
    </lineage>
</organism>
<dbReference type="EMBL" id="LNIX01000041">
    <property type="protein sequence ID" value="OXA39072.1"/>
    <property type="molecule type" value="Genomic_DNA"/>
</dbReference>